<dbReference type="RefSeq" id="WP_155324610.1">
    <property type="nucleotide sequence ID" value="NZ_AP021876.1"/>
</dbReference>
<evidence type="ECO:0000313" key="2">
    <source>
        <dbReference type="EMBL" id="BBO84800.1"/>
    </source>
</evidence>
<protein>
    <submittedName>
        <fullName evidence="2">Iron ABC transporter substrate-binding protein</fullName>
    </submittedName>
</protein>
<gene>
    <name evidence="2" type="ORF">DSCO28_53660</name>
</gene>
<dbReference type="SUPFAM" id="SSF53807">
    <property type="entry name" value="Helical backbone' metal receptor"/>
    <property type="match status" value="1"/>
</dbReference>
<dbReference type="Gene3D" id="3.40.50.1980">
    <property type="entry name" value="Nitrogenase molybdenum iron protein domain"/>
    <property type="match status" value="2"/>
</dbReference>
<dbReference type="InterPro" id="IPR050902">
    <property type="entry name" value="ABC_Transporter_SBP"/>
</dbReference>
<accession>A0A5K7ZXF7</accession>
<evidence type="ECO:0000313" key="3">
    <source>
        <dbReference type="Proteomes" id="UP000425960"/>
    </source>
</evidence>
<proteinExistence type="predicted"/>
<dbReference type="PROSITE" id="PS50983">
    <property type="entry name" value="FE_B12_PBP"/>
    <property type="match status" value="1"/>
</dbReference>
<dbReference type="Pfam" id="PF01497">
    <property type="entry name" value="Peripla_BP_2"/>
    <property type="match status" value="1"/>
</dbReference>
<organism evidence="2 3">
    <name type="scientific">Desulfosarcina ovata subsp. sediminis</name>
    <dbReference type="NCBI Taxonomy" id="885957"/>
    <lineage>
        <taxon>Bacteria</taxon>
        <taxon>Pseudomonadati</taxon>
        <taxon>Thermodesulfobacteriota</taxon>
        <taxon>Desulfobacteria</taxon>
        <taxon>Desulfobacterales</taxon>
        <taxon>Desulfosarcinaceae</taxon>
        <taxon>Desulfosarcina</taxon>
    </lineage>
</organism>
<dbReference type="KEGG" id="dov:DSCO28_53660"/>
<dbReference type="PANTHER" id="PTHR30535">
    <property type="entry name" value="VITAMIN B12-BINDING PROTEIN"/>
    <property type="match status" value="1"/>
</dbReference>
<dbReference type="AlphaFoldDB" id="A0A5K7ZXF7"/>
<evidence type="ECO:0000259" key="1">
    <source>
        <dbReference type="PROSITE" id="PS50983"/>
    </source>
</evidence>
<dbReference type="PANTHER" id="PTHR30535:SF34">
    <property type="entry name" value="MOLYBDATE-BINDING PROTEIN MOLA"/>
    <property type="match status" value="1"/>
</dbReference>
<dbReference type="Proteomes" id="UP000425960">
    <property type="component" value="Chromosome"/>
</dbReference>
<sequence length="359" mass="40252">MNSNHGGRLFSTGIVVFAISIAALLFGRATPAEATRALSTRAETIRIEDSKGASVAVRLPVRRLVVLTSDALEIVRALGAVDLVVGVYSDIEKNPLFWPTLKDRPKVGSWKAISYERVVELHPDAVLCYAQRPGREMEKKLEPFGIQVIRLDFFRIERLAKEIETLGRILEREKRAGALSAWYRRHLHHQRDMLKTITACPKVYIEGDSNYHTAGPGSGGNDMCLLAGGCNLAAKLSIPYPEVSPEWVVTGDPDVIVKITTRSICDSCYTMTERTPLKNISDRLMARPAWRHIGAVKKGRVHVIANEIWTGPRAIIGTSYLVKWFYPELSTEFDPETLHREYLESFQGIRHQGIYVCPE</sequence>
<dbReference type="InterPro" id="IPR002491">
    <property type="entry name" value="ABC_transptr_periplasmic_BD"/>
</dbReference>
<dbReference type="EMBL" id="AP021876">
    <property type="protein sequence ID" value="BBO84800.1"/>
    <property type="molecule type" value="Genomic_DNA"/>
</dbReference>
<name>A0A5K7ZXF7_9BACT</name>
<reference evidence="2 3" key="1">
    <citation type="submission" date="2019-11" db="EMBL/GenBank/DDBJ databases">
        <title>Comparative genomics of hydrocarbon-degrading Desulfosarcina strains.</title>
        <authorList>
            <person name="Watanabe M."/>
            <person name="Kojima H."/>
            <person name="Fukui M."/>
        </authorList>
    </citation>
    <scope>NUCLEOTIDE SEQUENCE [LARGE SCALE GENOMIC DNA]</scope>
    <source>
        <strain evidence="2 3">28bB2T</strain>
    </source>
</reference>
<feature type="domain" description="Fe/B12 periplasmic-binding" evidence="1">
    <location>
        <begin position="63"/>
        <end position="333"/>
    </location>
</feature>